<sequence>MGDRRTGAEKGIAAVQRLGHMEGRAGFGVILRLINLWWFQVVGPHCLCYLVSHVSPAFEGKGFGEFAVEKPLSVAASPAAESAEFEDPSYSWVFALFGVTLGMWIGLLAAAQVLLPSQIEAIDPSDKVWLMGAVTTSGAVAAVLAAPVMGALSDRTRWGFGKRRCWVLGGIACCAAALLTMSRQSSVVVVGICWTIVHGGVGGIHAVLCAIIPDKVPVHRRGTVFAILGFAQPLGLVLGTLLVSGLSVGVGYPVVAALVVVLALPYALIGRDVPAAAEPSPVGRWLPDPSALGRDFGWAWAGRFAAQFATSLATIYLLYFLRDQIKMGDPAKGVAVLSLLYTAGIVTVSLVVGRISDRVRKRKVFVILAAVLMAGALTGMALVPTWPTAVAAATALGAGYGAYLAVDQALATQLLRSEGDRGKDLGTMNMSTSAAVAIAPVVAAESVAYGGYPMLFFLAAGMAVLGGFLVQPIKSVR</sequence>
<feature type="domain" description="Major facilitator superfamily (MFS) profile" evidence="6">
    <location>
        <begin position="258"/>
        <end position="477"/>
    </location>
</feature>
<keyword evidence="8" id="KW-1185">Reference proteome</keyword>
<evidence type="ECO:0000256" key="5">
    <source>
        <dbReference type="SAM" id="Phobius"/>
    </source>
</evidence>
<feature type="transmembrane region" description="Helical" evidence="5">
    <location>
        <begin position="304"/>
        <end position="321"/>
    </location>
</feature>
<organism evidence="7 8">
    <name type="scientific">Actinomadura chibensis</name>
    <dbReference type="NCBI Taxonomy" id="392828"/>
    <lineage>
        <taxon>Bacteria</taxon>
        <taxon>Bacillati</taxon>
        <taxon>Actinomycetota</taxon>
        <taxon>Actinomycetes</taxon>
        <taxon>Streptosporangiales</taxon>
        <taxon>Thermomonosporaceae</taxon>
        <taxon>Actinomadura</taxon>
    </lineage>
</organism>
<dbReference type="GO" id="GO:0005886">
    <property type="term" value="C:plasma membrane"/>
    <property type="evidence" value="ECO:0007669"/>
    <property type="project" value="UniProtKB-SubCell"/>
</dbReference>
<protein>
    <submittedName>
        <fullName evidence="7">MFS transporter</fullName>
    </submittedName>
</protein>
<evidence type="ECO:0000256" key="4">
    <source>
        <dbReference type="ARBA" id="ARBA00023136"/>
    </source>
</evidence>
<feature type="transmembrane region" description="Helical" evidence="5">
    <location>
        <begin position="128"/>
        <end position="152"/>
    </location>
</feature>
<evidence type="ECO:0000256" key="2">
    <source>
        <dbReference type="ARBA" id="ARBA00022692"/>
    </source>
</evidence>
<gene>
    <name evidence="7" type="ORF">FXF69_32510</name>
</gene>
<evidence type="ECO:0000313" key="8">
    <source>
        <dbReference type="Proteomes" id="UP000323380"/>
    </source>
</evidence>
<keyword evidence="2 5" id="KW-0812">Transmembrane</keyword>
<feature type="transmembrane region" description="Helical" evidence="5">
    <location>
        <begin position="450"/>
        <end position="470"/>
    </location>
</feature>
<feature type="transmembrane region" description="Helical" evidence="5">
    <location>
        <begin position="364"/>
        <end position="383"/>
    </location>
</feature>
<dbReference type="PANTHER" id="PTHR23528:SF1">
    <property type="entry name" value="MAJOR FACILITATOR SUPERFAMILY (MFS) PROFILE DOMAIN-CONTAINING PROTEIN"/>
    <property type="match status" value="1"/>
</dbReference>
<evidence type="ECO:0000256" key="1">
    <source>
        <dbReference type="ARBA" id="ARBA00004651"/>
    </source>
</evidence>
<dbReference type="Gene3D" id="1.20.1250.20">
    <property type="entry name" value="MFS general substrate transporter like domains"/>
    <property type="match status" value="2"/>
</dbReference>
<dbReference type="SUPFAM" id="SSF103473">
    <property type="entry name" value="MFS general substrate transporter"/>
    <property type="match status" value="1"/>
</dbReference>
<feature type="transmembrane region" description="Helical" evidence="5">
    <location>
        <begin position="427"/>
        <end position="444"/>
    </location>
</feature>
<dbReference type="AlphaFoldDB" id="A0A5D0NDR1"/>
<dbReference type="CDD" id="cd06174">
    <property type="entry name" value="MFS"/>
    <property type="match status" value="1"/>
</dbReference>
<comment type="subcellular location">
    <subcellularLocation>
        <location evidence="1">Cell membrane</location>
        <topology evidence="1">Multi-pass membrane protein</topology>
    </subcellularLocation>
</comment>
<feature type="transmembrane region" description="Helical" evidence="5">
    <location>
        <begin position="389"/>
        <end position="406"/>
    </location>
</feature>
<keyword evidence="4 5" id="KW-0472">Membrane</keyword>
<dbReference type="InterPro" id="IPR020846">
    <property type="entry name" value="MFS_dom"/>
</dbReference>
<dbReference type="Proteomes" id="UP000323380">
    <property type="component" value="Unassembled WGS sequence"/>
</dbReference>
<dbReference type="Pfam" id="PF07690">
    <property type="entry name" value="MFS_1"/>
    <property type="match status" value="1"/>
</dbReference>
<feature type="transmembrane region" description="Helical" evidence="5">
    <location>
        <begin position="164"/>
        <end position="181"/>
    </location>
</feature>
<dbReference type="STRING" id="1220554.GCA_001552135_01683"/>
<evidence type="ECO:0000256" key="3">
    <source>
        <dbReference type="ARBA" id="ARBA00022989"/>
    </source>
</evidence>
<dbReference type="PANTHER" id="PTHR23528">
    <property type="match status" value="1"/>
</dbReference>
<evidence type="ECO:0000313" key="7">
    <source>
        <dbReference type="EMBL" id="TYB42517.1"/>
    </source>
</evidence>
<dbReference type="PROSITE" id="PS50850">
    <property type="entry name" value="MFS"/>
    <property type="match status" value="1"/>
</dbReference>
<comment type="caution">
    <text evidence="7">The sequence shown here is derived from an EMBL/GenBank/DDBJ whole genome shotgun (WGS) entry which is preliminary data.</text>
</comment>
<feature type="transmembrane region" description="Helical" evidence="5">
    <location>
        <begin position="250"/>
        <end position="269"/>
    </location>
</feature>
<proteinExistence type="predicted"/>
<feature type="transmembrane region" description="Helical" evidence="5">
    <location>
        <begin position="333"/>
        <end position="352"/>
    </location>
</feature>
<dbReference type="InterPro" id="IPR036259">
    <property type="entry name" value="MFS_trans_sf"/>
</dbReference>
<dbReference type="EMBL" id="VSFG01000008">
    <property type="protein sequence ID" value="TYB42517.1"/>
    <property type="molecule type" value="Genomic_DNA"/>
</dbReference>
<feature type="transmembrane region" description="Helical" evidence="5">
    <location>
        <begin position="187"/>
        <end position="212"/>
    </location>
</feature>
<evidence type="ECO:0000259" key="6">
    <source>
        <dbReference type="PROSITE" id="PS50850"/>
    </source>
</evidence>
<dbReference type="GO" id="GO:0022857">
    <property type="term" value="F:transmembrane transporter activity"/>
    <property type="evidence" value="ECO:0007669"/>
    <property type="project" value="InterPro"/>
</dbReference>
<feature type="transmembrane region" description="Helical" evidence="5">
    <location>
        <begin position="92"/>
        <end position="116"/>
    </location>
</feature>
<accession>A0A5D0NDR1</accession>
<reference evidence="7 8" key="1">
    <citation type="submission" date="2019-08" db="EMBL/GenBank/DDBJ databases">
        <title>Actinomadura sp. nov. CYP1-5 isolated from mountain soil.</title>
        <authorList>
            <person name="Songsumanus A."/>
            <person name="Kuncharoen N."/>
            <person name="Kudo T."/>
            <person name="Yuki M."/>
            <person name="Igarashi Y."/>
            <person name="Tanasupawat S."/>
        </authorList>
    </citation>
    <scope>NUCLEOTIDE SEQUENCE [LARGE SCALE GENOMIC DNA]</scope>
    <source>
        <strain evidence="7 8">JCM 14158</strain>
    </source>
</reference>
<dbReference type="InterPro" id="IPR011701">
    <property type="entry name" value="MFS"/>
</dbReference>
<keyword evidence="3 5" id="KW-1133">Transmembrane helix</keyword>
<name>A0A5D0NDR1_9ACTN</name>
<feature type="transmembrane region" description="Helical" evidence="5">
    <location>
        <begin position="224"/>
        <end position="244"/>
    </location>
</feature>